<evidence type="ECO:0000256" key="3">
    <source>
        <dbReference type="ARBA" id="ARBA00012756"/>
    </source>
</evidence>
<dbReference type="Pfam" id="PF02837">
    <property type="entry name" value="Glyco_hydro_2_N"/>
    <property type="match status" value="1"/>
</dbReference>
<evidence type="ECO:0000259" key="8">
    <source>
        <dbReference type="Pfam" id="PF02837"/>
    </source>
</evidence>
<dbReference type="PROSITE" id="PS00719">
    <property type="entry name" value="GLYCOSYL_HYDROL_F2_1"/>
    <property type="match status" value="1"/>
</dbReference>
<dbReference type="SUPFAM" id="SSF49785">
    <property type="entry name" value="Galactose-binding domain-like"/>
    <property type="match status" value="1"/>
</dbReference>
<dbReference type="InterPro" id="IPR006102">
    <property type="entry name" value="Ig-like_GH2"/>
</dbReference>
<dbReference type="Gene3D" id="2.60.40.10">
    <property type="entry name" value="Immunoglobulins"/>
    <property type="match status" value="1"/>
</dbReference>
<sequence length="565" mass="65757">MIFHPAFTQYNKPDWENLSVLEINREPARANFIPFANEVQALNGKKEQSPWFFSLNGNWKFNWVSHPDKRPTDFYQTNYDDNNWSTIPVPSNWEMQGYGTPIYVSAGYPFKINPPRVTDEPKEDYTTFNERNSVGSYRRNFTLPQNWQKRRIFIHFGGVQSAFYIWANGKKVGYSQGSMEVSEFDITDYVHQGENLLAVEVYRWCDGSYLEDQDMWRTSGIHRDVFLYSTSDVRISDFTIRTILDKNYKNASLQIKPKLKSYNGNKLEGWNIQAQLYDKNGTAMLIEILKQDAFPILNADYDASVMNDRNPQRGLAKFAWMETKIANPLKWTSETPYLYTLVLTLSDNKNRIVEAVSFRLGFRSIEIKDGQVLINGKPIRLRGVNRHEHDPAMGRSISEDRMIQDIILMKQANINAVRTSHYPNNTRWYELCNEYGLYVMNEADIEEHGLRGQLANDPAWYAAFLDRAVRMAERDKNHPSIICWSMGNESGYGPNFAAISAWLKDFDPTRFIHYEGAQSTPTDPLTVDVISRFYPRVQDEYLNPNIAEENKERAENARWERLLSI</sequence>
<keyword evidence="5 9" id="KW-0326">Glycosidase</keyword>
<evidence type="ECO:0000259" key="6">
    <source>
        <dbReference type="Pfam" id="PF00703"/>
    </source>
</evidence>
<dbReference type="InterPro" id="IPR006104">
    <property type="entry name" value="Glyco_hydro_2_N"/>
</dbReference>
<dbReference type="Gene3D" id="2.60.120.260">
    <property type="entry name" value="Galactose-binding domain-like"/>
    <property type="match status" value="1"/>
</dbReference>
<feature type="domain" description="Glycosyl hydrolases family 2 sugar binding" evidence="8">
    <location>
        <begin position="54"/>
        <end position="230"/>
    </location>
</feature>
<dbReference type="InterPro" id="IPR013783">
    <property type="entry name" value="Ig-like_fold"/>
</dbReference>
<feature type="domain" description="Glycoside hydrolase family 2 immunoglobulin-like beta-sandwich" evidence="6">
    <location>
        <begin position="233"/>
        <end position="363"/>
    </location>
</feature>
<dbReference type="GO" id="GO:0009341">
    <property type="term" value="C:beta-galactosidase complex"/>
    <property type="evidence" value="ECO:0007669"/>
    <property type="project" value="TreeGrafter"/>
</dbReference>
<comment type="caution">
    <text evidence="9">The sequence shown here is derived from an EMBL/GenBank/DDBJ whole genome shotgun (WGS) entry which is preliminary data.</text>
</comment>
<dbReference type="PANTHER" id="PTHR46323:SF2">
    <property type="entry name" value="BETA-GALACTOSIDASE"/>
    <property type="match status" value="1"/>
</dbReference>
<protein>
    <recommendedName>
        <fullName evidence="3">beta-galactosidase</fullName>
        <ecNumber evidence="3">3.2.1.23</ecNumber>
    </recommendedName>
</protein>
<dbReference type="AlphaFoldDB" id="A0A5J4Q6V6"/>
<dbReference type="PRINTS" id="PR00132">
    <property type="entry name" value="GLHYDRLASE2"/>
</dbReference>
<feature type="domain" description="Glycoside hydrolase family 2 catalytic" evidence="7">
    <location>
        <begin position="365"/>
        <end position="539"/>
    </location>
</feature>
<dbReference type="GO" id="GO:0004565">
    <property type="term" value="F:beta-galactosidase activity"/>
    <property type="evidence" value="ECO:0007669"/>
    <property type="project" value="UniProtKB-EC"/>
</dbReference>
<dbReference type="PANTHER" id="PTHR46323">
    <property type="entry name" value="BETA-GALACTOSIDASE"/>
    <property type="match status" value="1"/>
</dbReference>
<dbReference type="InterPro" id="IPR050347">
    <property type="entry name" value="Bact_Beta-galactosidase"/>
</dbReference>
<gene>
    <name evidence="9" type="ORF">EZS27_032359</name>
</gene>
<proteinExistence type="inferred from homology"/>
<dbReference type="SUPFAM" id="SSF49303">
    <property type="entry name" value="beta-Galactosidase/glucuronidase domain"/>
    <property type="match status" value="1"/>
</dbReference>
<dbReference type="EMBL" id="SNRY01004505">
    <property type="protein sequence ID" value="KAA6317495.1"/>
    <property type="molecule type" value="Genomic_DNA"/>
</dbReference>
<name>A0A5J4Q6V6_9ZZZZ</name>
<evidence type="ECO:0000256" key="2">
    <source>
        <dbReference type="ARBA" id="ARBA00007401"/>
    </source>
</evidence>
<reference evidence="9" key="1">
    <citation type="submission" date="2019-03" db="EMBL/GenBank/DDBJ databases">
        <title>Single cell metagenomics reveals metabolic interactions within the superorganism composed of flagellate Streblomastix strix and complex community of Bacteroidetes bacteria on its surface.</title>
        <authorList>
            <person name="Treitli S.C."/>
            <person name="Kolisko M."/>
            <person name="Husnik F."/>
            <person name="Keeling P."/>
            <person name="Hampl V."/>
        </authorList>
    </citation>
    <scope>NUCLEOTIDE SEQUENCE</scope>
    <source>
        <strain evidence="9">STM</strain>
    </source>
</reference>
<dbReference type="Pfam" id="PF00703">
    <property type="entry name" value="Glyco_hydro_2"/>
    <property type="match status" value="1"/>
</dbReference>
<dbReference type="InterPro" id="IPR006101">
    <property type="entry name" value="Glyco_hydro_2"/>
</dbReference>
<dbReference type="InterPro" id="IPR006103">
    <property type="entry name" value="Glyco_hydro_2_cat"/>
</dbReference>
<dbReference type="Pfam" id="PF02836">
    <property type="entry name" value="Glyco_hydro_2_C"/>
    <property type="match status" value="1"/>
</dbReference>
<evidence type="ECO:0000313" key="9">
    <source>
        <dbReference type="EMBL" id="KAA6317495.1"/>
    </source>
</evidence>
<dbReference type="SUPFAM" id="SSF51445">
    <property type="entry name" value="(Trans)glycosidases"/>
    <property type="match status" value="1"/>
</dbReference>
<dbReference type="EC" id="3.2.1.23" evidence="3"/>
<evidence type="ECO:0000256" key="4">
    <source>
        <dbReference type="ARBA" id="ARBA00022801"/>
    </source>
</evidence>
<dbReference type="Gene3D" id="3.20.20.80">
    <property type="entry name" value="Glycosidases"/>
    <property type="match status" value="1"/>
</dbReference>
<dbReference type="InterPro" id="IPR023230">
    <property type="entry name" value="Glyco_hydro_2_CS"/>
</dbReference>
<evidence type="ECO:0000259" key="7">
    <source>
        <dbReference type="Pfam" id="PF02836"/>
    </source>
</evidence>
<accession>A0A5J4Q6V6</accession>
<organism evidence="9">
    <name type="scientific">termite gut metagenome</name>
    <dbReference type="NCBI Taxonomy" id="433724"/>
    <lineage>
        <taxon>unclassified sequences</taxon>
        <taxon>metagenomes</taxon>
        <taxon>organismal metagenomes</taxon>
    </lineage>
</organism>
<dbReference type="InterPro" id="IPR017853">
    <property type="entry name" value="GH"/>
</dbReference>
<feature type="non-terminal residue" evidence="9">
    <location>
        <position position="565"/>
    </location>
</feature>
<evidence type="ECO:0000256" key="1">
    <source>
        <dbReference type="ARBA" id="ARBA00001412"/>
    </source>
</evidence>
<evidence type="ECO:0000256" key="5">
    <source>
        <dbReference type="ARBA" id="ARBA00023295"/>
    </source>
</evidence>
<comment type="catalytic activity">
    <reaction evidence="1">
        <text>Hydrolysis of terminal non-reducing beta-D-galactose residues in beta-D-galactosides.</text>
        <dbReference type="EC" id="3.2.1.23"/>
    </reaction>
</comment>
<comment type="similarity">
    <text evidence="2">Belongs to the glycosyl hydrolase 2 family.</text>
</comment>
<keyword evidence="4 9" id="KW-0378">Hydrolase</keyword>
<dbReference type="InterPro" id="IPR008979">
    <property type="entry name" value="Galactose-bd-like_sf"/>
</dbReference>
<dbReference type="GO" id="GO:0005990">
    <property type="term" value="P:lactose catabolic process"/>
    <property type="evidence" value="ECO:0007669"/>
    <property type="project" value="TreeGrafter"/>
</dbReference>
<dbReference type="InterPro" id="IPR036156">
    <property type="entry name" value="Beta-gal/glucu_dom_sf"/>
</dbReference>